<dbReference type="Gene3D" id="3.40.50.1820">
    <property type="entry name" value="alpha/beta hydrolase"/>
    <property type="match status" value="1"/>
</dbReference>
<dbReference type="RefSeq" id="WP_087551861.1">
    <property type="nucleotide sequence ID" value="NZ_CP033133.1"/>
</dbReference>
<sequence length="363" mass="41415">MSIFNATLNRATQLTQTVLDQVTGAELPKLYYKPEGQMAEILEQLPQLHDKYRPTPWLSNTHAHLLYFDIIKKKTIKLEYDRLDQLTMHDGGITAISWYGYDLPQNTPTVVIMHTITGTPASMRELVKDLHEYTGWRIALCLRRGHAGLPMPVPQMSIFGSTSDLKEQLDFIQKQFPQSELYAVGSSAGTGLLVRYLGEQGLDTPFKAAFAMCPGYDTELGFENVHPFYTKIMTKKLFQSFIEPYEQTWSQIGSVQKVLQTKTLQEFQNEYYEMAGYADYQSYSQAINPIYVFENVKIPLMILNAEDDPVCSIKNLEPFKQTIQSMENVAVVTTKKGSHCGFYEGLNTKSWASRLMADFLKQF</sequence>
<protein>
    <submittedName>
        <fullName evidence="4">Alpha/beta hydrolase</fullName>
    </submittedName>
</protein>
<dbReference type="Proteomes" id="UP000279962">
    <property type="component" value="Chromosome"/>
</dbReference>
<feature type="domain" description="AB hydrolase-1" evidence="3">
    <location>
        <begin position="108"/>
        <end position="345"/>
    </location>
</feature>
<comment type="similarity">
    <text evidence="1">Belongs to the AB hydrolase superfamily. AB hydrolase 4 family.</text>
</comment>
<proteinExistence type="inferred from homology"/>
<evidence type="ECO:0000313" key="5">
    <source>
        <dbReference type="Proteomes" id="UP000279962"/>
    </source>
</evidence>
<accession>A0A3G2T2M7</accession>
<dbReference type="GO" id="GO:0034338">
    <property type="term" value="F:short-chain carboxylesterase activity"/>
    <property type="evidence" value="ECO:0007669"/>
    <property type="project" value="TreeGrafter"/>
</dbReference>
<dbReference type="AlphaFoldDB" id="A0A3G2T2M7"/>
<reference evidence="4 5" key="1">
    <citation type="submission" date="2018-10" db="EMBL/GenBank/DDBJ databases">
        <title>The complete genome of Acinetobacter wuhouensis strain WCHAW010062.</title>
        <authorList>
            <person name="Hu Y."/>
            <person name="Long H."/>
            <person name="Feng Y."/>
            <person name="Zong Z."/>
        </authorList>
    </citation>
    <scope>NUCLEOTIDE SEQUENCE [LARGE SCALE GENOMIC DNA]</scope>
    <source>
        <strain evidence="4 5">WCHAW010062</strain>
    </source>
</reference>
<dbReference type="InterPro" id="IPR012020">
    <property type="entry name" value="ABHD4"/>
</dbReference>
<feature type="active site" description="Charge relay system" evidence="2">
    <location>
        <position position="187"/>
    </location>
</feature>
<dbReference type="PANTHER" id="PTHR10794:SF93">
    <property type="entry name" value="SERINE AMINOPEPTIDASE S33 DOMAIN-CONTAINING PROTEIN"/>
    <property type="match status" value="1"/>
</dbReference>
<keyword evidence="4" id="KW-0378">Hydrolase</keyword>
<dbReference type="InterPro" id="IPR029058">
    <property type="entry name" value="AB_hydrolase_fold"/>
</dbReference>
<dbReference type="InterPro" id="IPR050960">
    <property type="entry name" value="AB_hydrolase_4_sf"/>
</dbReference>
<organism evidence="4 5">
    <name type="scientific">Acinetobacter wuhouensis</name>
    <dbReference type="NCBI Taxonomy" id="1879050"/>
    <lineage>
        <taxon>Bacteria</taxon>
        <taxon>Pseudomonadati</taxon>
        <taxon>Pseudomonadota</taxon>
        <taxon>Gammaproteobacteria</taxon>
        <taxon>Moraxellales</taxon>
        <taxon>Moraxellaceae</taxon>
        <taxon>Acinetobacter</taxon>
    </lineage>
</organism>
<dbReference type="PIRSF" id="PIRSF005211">
    <property type="entry name" value="Ab_hydro_YheT"/>
    <property type="match status" value="1"/>
</dbReference>
<evidence type="ECO:0000256" key="2">
    <source>
        <dbReference type="PIRSR" id="PIRSR005211-1"/>
    </source>
</evidence>
<gene>
    <name evidence="4" type="ORF">CDG68_11635</name>
</gene>
<evidence type="ECO:0000256" key="1">
    <source>
        <dbReference type="ARBA" id="ARBA00010884"/>
    </source>
</evidence>
<dbReference type="InterPro" id="IPR000073">
    <property type="entry name" value="AB_hydrolase_1"/>
</dbReference>
<dbReference type="PANTHER" id="PTHR10794">
    <property type="entry name" value="ABHYDROLASE DOMAIN-CONTAINING PROTEIN"/>
    <property type="match status" value="1"/>
</dbReference>
<dbReference type="SUPFAM" id="SSF53474">
    <property type="entry name" value="alpha/beta-Hydrolases"/>
    <property type="match status" value="1"/>
</dbReference>
<dbReference type="GO" id="GO:0047372">
    <property type="term" value="F:monoacylglycerol lipase activity"/>
    <property type="evidence" value="ECO:0007669"/>
    <property type="project" value="TreeGrafter"/>
</dbReference>
<feature type="active site" description="Charge relay system" evidence="2">
    <location>
        <position position="308"/>
    </location>
</feature>
<evidence type="ECO:0000259" key="3">
    <source>
        <dbReference type="Pfam" id="PF00561"/>
    </source>
</evidence>
<dbReference type="Pfam" id="PF00561">
    <property type="entry name" value="Abhydrolase_1"/>
    <property type="match status" value="1"/>
</dbReference>
<feature type="active site" description="Charge relay system" evidence="2">
    <location>
        <position position="339"/>
    </location>
</feature>
<name>A0A3G2T2M7_9GAMM</name>
<dbReference type="EMBL" id="CP033133">
    <property type="protein sequence ID" value="AYO54245.1"/>
    <property type="molecule type" value="Genomic_DNA"/>
</dbReference>
<evidence type="ECO:0000313" key="4">
    <source>
        <dbReference type="EMBL" id="AYO54245.1"/>
    </source>
</evidence>